<proteinExistence type="predicted"/>
<evidence type="ECO:0000256" key="1">
    <source>
        <dbReference type="SAM" id="Coils"/>
    </source>
</evidence>
<feature type="compositionally biased region" description="Polar residues" evidence="2">
    <location>
        <begin position="46"/>
        <end position="65"/>
    </location>
</feature>
<evidence type="ECO:0008006" key="6">
    <source>
        <dbReference type="Google" id="ProtNLM"/>
    </source>
</evidence>
<feature type="coiled-coil region" evidence="1">
    <location>
        <begin position="122"/>
        <end position="149"/>
    </location>
</feature>
<comment type="caution">
    <text evidence="4">The sequence shown here is derived from an EMBL/GenBank/DDBJ whole genome shotgun (WGS) entry which is preliminary data.</text>
</comment>
<dbReference type="EMBL" id="MJFZ01001206">
    <property type="protein sequence ID" value="RAW22808.1"/>
    <property type="molecule type" value="Genomic_DNA"/>
</dbReference>
<dbReference type="Proteomes" id="UP000251314">
    <property type="component" value="Unassembled WGS sequence"/>
</dbReference>
<gene>
    <name evidence="4" type="ORF">PC110_g20755</name>
    <name evidence="3" type="ORF">PC117_g22827</name>
</gene>
<accession>A0A329RHN7</accession>
<protein>
    <recommendedName>
        <fullName evidence="6">BZIP domain-containing protein</fullName>
    </recommendedName>
</protein>
<keyword evidence="5" id="KW-1185">Reference proteome</keyword>
<dbReference type="VEuPathDB" id="FungiDB:PC110_g20755"/>
<reference evidence="4 5" key="1">
    <citation type="submission" date="2018-01" db="EMBL/GenBank/DDBJ databases">
        <title>Draft genome of the strawberry crown rot pathogen Phytophthora cactorum.</title>
        <authorList>
            <person name="Armitage A.D."/>
            <person name="Lysoe E."/>
            <person name="Nellist C.F."/>
            <person name="Harrison R.J."/>
            <person name="Brurberg M.B."/>
        </authorList>
    </citation>
    <scope>NUCLEOTIDE SEQUENCE [LARGE SCALE GENOMIC DNA]</scope>
    <source>
        <strain evidence="4 5">10300</strain>
    </source>
</reference>
<sequence length="354" mass="39662">MDGSLLVPPNSYSFSDTVIEVVPARRRHPQTYLFNGLDGERGHQALQATRSRQTSDSTGLVSTQRIPAPSSHLHFSDSAHAAQASAHTALTNPEGSLNALDPAERSLMLHRLRRRRTQQRYRMKIQNKAVSLEDEVVQLREEVERLEKKRYTIHSTVPTKITALKVVVEYFRLFQNGFHPVASVSDLCNATTALRDDPGYVQTQFFQAVTVPDVLFNAGYGVEAALEDWRLVSLYHANQTINLERVERGVGNTVVAYMNGVFTITEMMLHSAFPDLESDSEGRKWLGLAEKLLDKQFVVPSMVCYQFDEANRVVSGRYEANMLAPLLELLPSAEDVSLVLSSPINIHHWSKDGG</sequence>
<organism evidence="4 5">
    <name type="scientific">Phytophthora cactorum</name>
    <dbReference type="NCBI Taxonomy" id="29920"/>
    <lineage>
        <taxon>Eukaryota</taxon>
        <taxon>Sar</taxon>
        <taxon>Stramenopiles</taxon>
        <taxon>Oomycota</taxon>
        <taxon>Peronosporomycetes</taxon>
        <taxon>Peronosporales</taxon>
        <taxon>Peronosporaceae</taxon>
        <taxon>Phytophthora</taxon>
    </lineage>
</organism>
<evidence type="ECO:0000313" key="5">
    <source>
        <dbReference type="Proteomes" id="UP000251314"/>
    </source>
</evidence>
<dbReference type="OrthoDB" id="128476at2759"/>
<evidence type="ECO:0000256" key="2">
    <source>
        <dbReference type="SAM" id="MobiDB-lite"/>
    </source>
</evidence>
<keyword evidence="1" id="KW-0175">Coiled coil</keyword>
<evidence type="ECO:0000313" key="4">
    <source>
        <dbReference type="EMBL" id="RAW22808.1"/>
    </source>
</evidence>
<reference evidence="3" key="2">
    <citation type="submission" date="2018-10" db="EMBL/GenBank/DDBJ databases">
        <title>Effector identification in a new, highly contiguous assembly of the strawberry crown rot pathogen Phytophthora cactorum.</title>
        <authorList>
            <person name="Armitage A.D."/>
            <person name="Nellist C.F."/>
            <person name="Bates H."/>
            <person name="Vickerstaff R.J."/>
            <person name="Harrison R.J."/>
        </authorList>
    </citation>
    <scope>NUCLEOTIDE SEQUENCE</scope>
    <source>
        <strain evidence="3">4040</strain>
    </source>
</reference>
<evidence type="ECO:0000313" key="3">
    <source>
        <dbReference type="EMBL" id="KAG2897176.1"/>
    </source>
</evidence>
<dbReference type="EMBL" id="RCMK01001306">
    <property type="protein sequence ID" value="KAG2897176.1"/>
    <property type="molecule type" value="Genomic_DNA"/>
</dbReference>
<dbReference type="Proteomes" id="UP000736787">
    <property type="component" value="Unassembled WGS sequence"/>
</dbReference>
<name>A0A329RHN7_9STRA</name>
<feature type="compositionally biased region" description="Low complexity" evidence="2">
    <location>
        <begin position="76"/>
        <end position="89"/>
    </location>
</feature>
<feature type="region of interest" description="Disordered" evidence="2">
    <location>
        <begin position="35"/>
        <end position="97"/>
    </location>
</feature>
<dbReference type="AlphaFoldDB" id="A0A329RHN7"/>